<dbReference type="EC" id="2.5.1.25" evidence="1"/>
<dbReference type="InterPro" id="IPR039262">
    <property type="entry name" value="DTWD2/TAPT"/>
</dbReference>
<keyword evidence="2" id="KW-0808">Transferase</keyword>
<sequence>MSRAFCQKCAYPQSACVCSSVKTVKVKTEVIVLQHPSEVEHAKNTVKLLCLTLPETQVVVGETAEDFAELQVYLQQASKPVYLVYPSETSQRASESNSPEDCIILLIDGTWRKAFKMLQLNPWLLDLPALHIEFEGVSQYRIRKAKRSDSLSTLEATAYMLQAINPTLDIAPMFAAFDAMVQHKLDAMPPAVRARYDQEQ</sequence>
<evidence type="ECO:0000256" key="3">
    <source>
        <dbReference type="ARBA" id="ARBA00022691"/>
    </source>
</evidence>
<evidence type="ECO:0000313" key="7">
    <source>
        <dbReference type="EMBL" id="ARD20578.1"/>
    </source>
</evidence>
<evidence type="ECO:0000256" key="1">
    <source>
        <dbReference type="ARBA" id="ARBA00012386"/>
    </source>
</evidence>
<comment type="similarity">
    <text evidence="5">Belongs to the TDD superfamily. DTWD2 family.</text>
</comment>
<keyword evidence="3" id="KW-0949">S-adenosyl-L-methionine</keyword>
<evidence type="ECO:0000256" key="5">
    <source>
        <dbReference type="ARBA" id="ARBA00034489"/>
    </source>
</evidence>
<dbReference type="PANTHER" id="PTHR21392:SF0">
    <property type="entry name" value="TRNA-URIDINE AMINOCARBOXYPROPYLTRANSFERASE 2"/>
    <property type="match status" value="1"/>
</dbReference>
<gene>
    <name evidence="7" type="ORF">SJ2017_0229</name>
</gene>
<dbReference type="PANTHER" id="PTHR21392">
    <property type="entry name" value="TRNA-URIDINE AMINOCARBOXYPROPYLTRANSFERASE 2"/>
    <property type="match status" value="1"/>
</dbReference>
<evidence type="ECO:0000313" key="8">
    <source>
        <dbReference type="Proteomes" id="UP000191820"/>
    </source>
</evidence>
<protein>
    <recommendedName>
        <fullName evidence="1">tRNA-uridine aminocarboxypropyltransferase</fullName>
        <ecNumber evidence="1">2.5.1.25</ecNumber>
    </recommendedName>
</protein>
<evidence type="ECO:0000256" key="4">
    <source>
        <dbReference type="ARBA" id="ARBA00022694"/>
    </source>
</evidence>
<name>A0ABN4Y985_9GAMM</name>
<dbReference type="EMBL" id="CP020472">
    <property type="protein sequence ID" value="ARD20578.1"/>
    <property type="molecule type" value="Genomic_DNA"/>
</dbReference>
<accession>A0ABN4Y985</accession>
<proteinExistence type="inferred from homology"/>
<evidence type="ECO:0000259" key="6">
    <source>
        <dbReference type="SMART" id="SM01144"/>
    </source>
</evidence>
<dbReference type="InterPro" id="IPR005636">
    <property type="entry name" value="DTW"/>
</dbReference>
<reference evidence="7 8" key="1">
    <citation type="submission" date="2017-03" db="EMBL/GenBank/DDBJ databases">
        <title>Genome sequencing of Shewanella japonica KCTC 22435.</title>
        <authorList>
            <person name="Kim K.M."/>
        </authorList>
    </citation>
    <scope>NUCLEOTIDE SEQUENCE [LARGE SCALE GENOMIC DNA]</scope>
    <source>
        <strain evidence="7 8">KCTC 22435</strain>
    </source>
</reference>
<dbReference type="SMART" id="SM01144">
    <property type="entry name" value="DTW"/>
    <property type="match status" value="1"/>
</dbReference>
<keyword evidence="4" id="KW-0819">tRNA processing</keyword>
<dbReference type="RefSeq" id="WP_080914623.1">
    <property type="nucleotide sequence ID" value="NZ_CP020472.1"/>
</dbReference>
<keyword evidence="8" id="KW-1185">Reference proteome</keyword>
<dbReference type="Proteomes" id="UP000191820">
    <property type="component" value="Chromosome"/>
</dbReference>
<organism evidence="7 8">
    <name type="scientific">Shewanella japonica</name>
    <dbReference type="NCBI Taxonomy" id="93973"/>
    <lineage>
        <taxon>Bacteria</taxon>
        <taxon>Pseudomonadati</taxon>
        <taxon>Pseudomonadota</taxon>
        <taxon>Gammaproteobacteria</taxon>
        <taxon>Alteromonadales</taxon>
        <taxon>Shewanellaceae</taxon>
        <taxon>Shewanella</taxon>
    </lineage>
</organism>
<feature type="domain" description="DTW" evidence="6">
    <location>
        <begin position="2"/>
        <end position="189"/>
    </location>
</feature>
<dbReference type="Pfam" id="PF03942">
    <property type="entry name" value="DTW"/>
    <property type="match status" value="1"/>
</dbReference>
<evidence type="ECO:0000256" key="2">
    <source>
        <dbReference type="ARBA" id="ARBA00022679"/>
    </source>
</evidence>